<evidence type="ECO:0000256" key="1">
    <source>
        <dbReference type="SAM" id="MobiDB-lite"/>
    </source>
</evidence>
<feature type="non-terminal residue" evidence="3">
    <location>
        <position position="1"/>
    </location>
</feature>
<dbReference type="InterPro" id="IPR001296">
    <property type="entry name" value="Glyco_trans_1"/>
</dbReference>
<feature type="region of interest" description="Disordered" evidence="1">
    <location>
        <begin position="1"/>
        <end position="23"/>
    </location>
</feature>
<evidence type="ECO:0000313" key="3">
    <source>
        <dbReference type="EMBL" id="AIA95818.1"/>
    </source>
</evidence>
<dbReference type="SUPFAM" id="SSF53756">
    <property type="entry name" value="UDP-Glycosyltransferase/glycogen phosphorylase"/>
    <property type="match status" value="1"/>
</dbReference>
<sequence length="106" mass="12168">VWDPHRREPHETTARRRSPPPCGSARILEAMASGLPCISTPVCGIPEILRQEYLADYDDYISIADKIERFINNPALMEQASEQNIQTALRFTSEKLQKKRILFIKD</sequence>
<feature type="domain" description="Glycosyl transferase family 1" evidence="2">
    <location>
        <begin position="27"/>
        <end position="84"/>
    </location>
</feature>
<protein>
    <submittedName>
        <fullName evidence="3">Glycos_transf_1</fullName>
    </submittedName>
</protein>
<name>A0A060CGK8_9GAMM</name>
<feature type="compositionally biased region" description="Basic and acidic residues" evidence="1">
    <location>
        <begin position="1"/>
        <end position="14"/>
    </location>
</feature>
<dbReference type="Pfam" id="PF00534">
    <property type="entry name" value="Glycos_transf_1"/>
    <property type="match status" value="1"/>
</dbReference>
<dbReference type="AlphaFoldDB" id="A0A060CGK8"/>
<dbReference type="GO" id="GO:0016757">
    <property type="term" value="F:glycosyltransferase activity"/>
    <property type="evidence" value="ECO:0007669"/>
    <property type="project" value="InterPro"/>
</dbReference>
<accession>A0A060CGK8</accession>
<organism evidence="3">
    <name type="scientific">uncultured Pseudoalteromonas sp</name>
    <dbReference type="NCBI Taxonomy" id="114053"/>
    <lineage>
        <taxon>Bacteria</taxon>
        <taxon>Pseudomonadati</taxon>
        <taxon>Pseudomonadota</taxon>
        <taxon>Gammaproteobacteria</taxon>
        <taxon>Alteromonadales</taxon>
        <taxon>Pseudoalteromonadaceae</taxon>
        <taxon>Pseudoalteromonas</taxon>
        <taxon>environmental samples</taxon>
    </lineage>
</organism>
<proteinExistence type="predicted"/>
<evidence type="ECO:0000259" key="2">
    <source>
        <dbReference type="Pfam" id="PF00534"/>
    </source>
</evidence>
<reference evidence="3" key="1">
    <citation type="journal article" date="2013" name="Environ. Microbiol.">
        <title>Seasonally variable intestinal metagenomes of the red palm weevil (Rhynchophorus ferrugineus).</title>
        <authorList>
            <person name="Jia S."/>
            <person name="Zhang X."/>
            <person name="Zhang G."/>
            <person name="Yin A."/>
            <person name="Zhang S."/>
            <person name="Li F."/>
            <person name="Wang L."/>
            <person name="Zhao D."/>
            <person name="Yun Q."/>
            <person name="Tala"/>
            <person name="Wang J."/>
            <person name="Sun G."/>
            <person name="Baabdullah M."/>
            <person name="Yu X."/>
            <person name="Hu S."/>
            <person name="Al-Mssallem I.S."/>
            <person name="Yu J."/>
        </authorList>
    </citation>
    <scope>NUCLEOTIDE SEQUENCE</scope>
</reference>
<dbReference type="Gene3D" id="3.40.50.2000">
    <property type="entry name" value="Glycogen Phosphorylase B"/>
    <property type="match status" value="1"/>
</dbReference>
<dbReference type="EMBL" id="KF128453">
    <property type="protein sequence ID" value="AIA95818.1"/>
    <property type="molecule type" value="Genomic_DNA"/>
</dbReference>